<evidence type="ECO:0000259" key="7">
    <source>
        <dbReference type="Pfam" id="PF04085"/>
    </source>
</evidence>
<dbReference type="Proteomes" id="UP000018700">
    <property type="component" value="Chromosome"/>
</dbReference>
<dbReference type="InterPro" id="IPR042177">
    <property type="entry name" value="Cell/Rod_1"/>
</dbReference>
<evidence type="ECO:0000256" key="1">
    <source>
        <dbReference type="ARBA" id="ARBA00009369"/>
    </source>
</evidence>
<comment type="function">
    <text evidence="5">Involved in formation and maintenance of cell shape.</text>
</comment>
<name>V9TSL4_9PROT</name>
<accession>V9TSL4</accession>
<keyword evidence="6" id="KW-1133">Transmembrane helix</keyword>
<dbReference type="HOGENOM" id="CLU_042663_7_0_5"/>
<dbReference type="KEGG" id="efk:P856_697"/>
<dbReference type="PANTHER" id="PTHR34138:SF1">
    <property type="entry name" value="CELL SHAPE-DETERMINING PROTEIN MREC"/>
    <property type="match status" value="1"/>
</dbReference>
<dbReference type="PANTHER" id="PTHR34138">
    <property type="entry name" value="CELL SHAPE-DETERMINING PROTEIN MREC"/>
    <property type="match status" value="1"/>
</dbReference>
<keyword evidence="9" id="KW-1185">Reference proteome</keyword>
<dbReference type="Pfam" id="PF04085">
    <property type="entry name" value="MreC"/>
    <property type="match status" value="1"/>
</dbReference>
<feature type="domain" description="Rod shape-determining protein MreC beta-barrel core" evidence="7">
    <location>
        <begin position="133"/>
        <end position="273"/>
    </location>
</feature>
<evidence type="ECO:0000256" key="4">
    <source>
        <dbReference type="ARBA" id="ARBA00032089"/>
    </source>
</evidence>
<evidence type="ECO:0000256" key="6">
    <source>
        <dbReference type="SAM" id="Phobius"/>
    </source>
</evidence>
<dbReference type="eggNOG" id="COG1792">
    <property type="taxonomic scope" value="Bacteria"/>
</dbReference>
<evidence type="ECO:0000256" key="2">
    <source>
        <dbReference type="ARBA" id="ARBA00013855"/>
    </source>
</evidence>
<organism evidence="8 9">
    <name type="scientific">Candidatus Endolissoclinum faulkneri L5</name>
    <dbReference type="NCBI Taxonomy" id="1401328"/>
    <lineage>
        <taxon>Bacteria</taxon>
        <taxon>Pseudomonadati</taxon>
        <taxon>Pseudomonadota</taxon>
        <taxon>Alphaproteobacteria</taxon>
        <taxon>Rhodospirillales</taxon>
        <taxon>Rhodospirillaceae</taxon>
        <taxon>Candidatus Endolissoclinum</taxon>
    </lineage>
</organism>
<dbReference type="Gene3D" id="2.40.10.350">
    <property type="entry name" value="Rod shape-determining protein MreC, domain 2"/>
    <property type="match status" value="1"/>
</dbReference>
<keyword evidence="6" id="KW-0812">Transmembrane</keyword>
<evidence type="ECO:0000256" key="5">
    <source>
        <dbReference type="PIRNR" id="PIRNR038471"/>
    </source>
</evidence>
<dbReference type="Gene3D" id="2.40.10.340">
    <property type="entry name" value="Rod shape-determining protein MreC, domain 1"/>
    <property type="match status" value="1"/>
</dbReference>
<proteinExistence type="inferred from homology"/>
<dbReference type="AlphaFoldDB" id="V9TSL4"/>
<dbReference type="PIRSF" id="PIRSF038471">
    <property type="entry name" value="MreC"/>
    <property type="match status" value="1"/>
</dbReference>
<reference evidence="8 9" key="1">
    <citation type="journal article" date="2013" name="PLoS ONE">
        <title>Bacterial endosymbiosis in a chordate host: long-term co-evolution and conservation of secondary metabolism.</title>
        <authorList>
            <person name="Kwan J.C."/>
            <person name="Schmidt E.W."/>
        </authorList>
    </citation>
    <scope>NUCLEOTIDE SEQUENCE [LARGE SCALE GENOMIC DNA]</scope>
    <source>
        <strain evidence="9">faulkneri L5</strain>
    </source>
</reference>
<dbReference type="GO" id="GO:0005886">
    <property type="term" value="C:plasma membrane"/>
    <property type="evidence" value="ECO:0007669"/>
    <property type="project" value="TreeGrafter"/>
</dbReference>
<evidence type="ECO:0000313" key="8">
    <source>
        <dbReference type="EMBL" id="AHC73904.1"/>
    </source>
</evidence>
<evidence type="ECO:0000313" key="9">
    <source>
        <dbReference type="Proteomes" id="UP000018700"/>
    </source>
</evidence>
<sequence>MAKRAESFNSLAEPMRSLRRHFFFATLLISSSILIILSKLDVFLVEHARILVIDALTPAIELTTRPISLLNKLIQQIRDLHYLQAENSRLILENKRLYRWQQVVQLLEAENLALRSLTNFTPPKDIEFVSARVIGDSSGVFVRNILITAGNKDGLTLGNAVVSGDGLVGGVIEVGEAYSRVLLITDLNSYIPIKIDRTRDPGLLIGNNTRAPRVVYLPLYSQVVLGDRIITSGQGGVFPSGLAVGVVTMINDGLISVTPFVDWERLEYVSVLKTGYDGIVRSNIAKLLPSMIKRPKTLTCFAK</sequence>
<dbReference type="InterPro" id="IPR042175">
    <property type="entry name" value="Cell/Rod_MreC_2"/>
</dbReference>
<gene>
    <name evidence="8" type="primary">mreC</name>
    <name evidence="8" type="ORF">P856_697</name>
</gene>
<keyword evidence="6" id="KW-0472">Membrane</keyword>
<comment type="similarity">
    <text evidence="1 5">Belongs to the MreC family.</text>
</comment>
<dbReference type="EMBL" id="CP006745">
    <property type="protein sequence ID" value="AHC73904.1"/>
    <property type="molecule type" value="Genomic_DNA"/>
</dbReference>
<feature type="transmembrane region" description="Helical" evidence="6">
    <location>
        <begin position="21"/>
        <end position="40"/>
    </location>
</feature>
<dbReference type="STRING" id="1401328.P856_697"/>
<dbReference type="NCBIfam" id="TIGR00219">
    <property type="entry name" value="mreC"/>
    <property type="match status" value="1"/>
</dbReference>
<dbReference type="RefSeq" id="WP_025300781.1">
    <property type="nucleotide sequence ID" value="NZ_CP006745.1"/>
</dbReference>
<dbReference type="OrthoDB" id="8478127at2"/>
<dbReference type="PATRIC" id="fig|1401328.3.peg.704"/>
<keyword evidence="3 5" id="KW-0133">Cell shape</keyword>
<protein>
    <recommendedName>
        <fullName evidence="2 5">Cell shape-determining protein MreC</fullName>
    </recommendedName>
    <alternativeName>
        <fullName evidence="4 5">Cell shape protein MreC</fullName>
    </alternativeName>
</protein>
<dbReference type="GO" id="GO:0008360">
    <property type="term" value="P:regulation of cell shape"/>
    <property type="evidence" value="ECO:0007669"/>
    <property type="project" value="UniProtKB-KW"/>
</dbReference>
<evidence type="ECO:0000256" key="3">
    <source>
        <dbReference type="ARBA" id="ARBA00022960"/>
    </source>
</evidence>
<dbReference type="InterPro" id="IPR055342">
    <property type="entry name" value="MreC_beta-barrel_core"/>
</dbReference>
<dbReference type="InterPro" id="IPR007221">
    <property type="entry name" value="MreC"/>
</dbReference>